<protein>
    <submittedName>
        <fullName evidence="1">Uncharacterized protein LOC114339021</fullName>
    </submittedName>
</protein>
<dbReference type="InParanoid" id="A0A6P7GHT8"/>
<name>A0A6P7GHT8_DIAVI</name>
<organism evidence="1">
    <name type="scientific">Diabrotica virgifera virgifera</name>
    <name type="common">western corn rootworm</name>
    <dbReference type="NCBI Taxonomy" id="50390"/>
    <lineage>
        <taxon>Eukaryota</taxon>
        <taxon>Metazoa</taxon>
        <taxon>Ecdysozoa</taxon>
        <taxon>Arthropoda</taxon>
        <taxon>Hexapoda</taxon>
        <taxon>Insecta</taxon>
        <taxon>Pterygota</taxon>
        <taxon>Neoptera</taxon>
        <taxon>Endopterygota</taxon>
        <taxon>Coleoptera</taxon>
        <taxon>Polyphaga</taxon>
        <taxon>Cucujiformia</taxon>
        <taxon>Chrysomeloidea</taxon>
        <taxon>Chrysomelidae</taxon>
        <taxon>Galerucinae</taxon>
        <taxon>Diabroticina</taxon>
        <taxon>Diabroticites</taxon>
        <taxon>Diabrotica</taxon>
    </lineage>
</organism>
<reference evidence="1" key="1">
    <citation type="submission" date="2025-08" db="UniProtKB">
        <authorList>
            <consortium name="RefSeq"/>
        </authorList>
    </citation>
    <scope>IDENTIFICATION</scope>
    <source>
        <tissue evidence="1">Whole insect</tissue>
    </source>
</reference>
<proteinExistence type="predicted"/>
<evidence type="ECO:0000313" key="1">
    <source>
        <dbReference type="RefSeq" id="XP_028145447.1"/>
    </source>
</evidence>
<dbReference type="AlphaFoldDB" id="A0A6P7GHT8"/>
<accession>A0A6P7GHT8</accession>
<sequence>MLYLNIKKCFKITFGRSREFVNYDYCINNVPLEARHNIKDLGINFDSKLTFKYHINETSAKALKMLGFILRNCNQFSVQTLKMLYFSLVRSVFEYDSLIWSPSYNSDIYSIERVQNKFLRVCAYKIGFIRQQYTYDDILSILNISPLHHRRCQADLCFLFKIINGYVQDPELLSLISFNVNTRRTRNTEIFNIPFHTTNYDQNEPITRIL</sequence>
<dbReference type="PRINTS" id="PR01345">
    <property type="entry name" value="CERVTRCPTASE"/>
</dbReference>
<dbReference type="RefSeq" id="XP_028145447.1">
    <property type="nucleotide sequence ID" value="XM_028289646.1"/>
</dbReference>
<gene>
    <name evidence="1" type="primary">LOC114339021</name>
</gene>